<comment type="subcellular location">
    <subcellularLocation>
        <location evidence="1 5 6">Nucleus</location>
    </subcellularLocation>
</comment>
<feature type="DNA-binding region" description="Homeobox" evidence="5">
    <location>
        <begin position="278"/>
        <end position="324"/>
    </location>
</feature>
<keyword evidence="2 5" id="KW-0238">DNA-binding</keyword>
<dbReference type="Proteomes" id="UP000327013">
    <property type="component" value="Chromosome 5"/>
</dbReference>
<dbReference type="AlphaFoldDB" id="A0A5N6R7I3"/>
<feature type="region of interest" description="Disordered" evidence="7">
    <location>
        <begin position="47"/>
        <end position="79"/>
    </location>
</feature>
<evidence type="ECO:0000256" key="2">
    <source>
        <dbReference type="ARBA" id="ARBA00023125"/>
    </source>
</evidence>
<gene>
    <name evidence="9" type="ORF">FH972_013171</name>
</gene>
<feature type="compositionally biased region" description="Acidic residues" evidence="7">
    <location>
        <begin position="141"/>
        <end position="161"/>
    </location>
</feature>
<organism evidence="9 10">
    <name type="scientific">Carpinus fangiana</name>
    <dbReference type="NCBI Taxonomy" id="176857"/>
    <lineage>
        <taxon>Eukaryota</taxon>
        <taxon>Viridiplantae</taxon>
        <taxon>Streptophyta</taxon>
        <taxon>Embryophyta</taxon>
        <taxon>Tracheophyta</taxon>
        <taxon>Spermatophyta</taxon>
        <taxon>Magnoliopsida</taxon>
        <taxon>eudicotyledons</taxon>
        <taxon>Gunneridae</taxon>
        <taxon>Pentapetalae</taxon>
        <taxon>rosids</taxon>
        <taxon>fabids</taxon>
        <taxon>Fagales</taxon>
        <taxon>Betulaceae</taxon>
        <taxon>Carpinus</taxon>
    </lineage>
</organism>
<sequence length="337" mass="37896">MAFASSIHTSMAVQCLSSSLRHRLFVGQPDPTRLILPRQPHFRSALALARRRNPSSSTTGSSSSKKKRKSLPRKDAVGEDDLDDDAFEALFSQLEEDLKNDDPSLGDGDEEISEEDLARLEQELAELLGDVDMGMLNSAADDTESDNDAEEEDNDDDEEEEKPVKLRNWQLRRLASALRTGRRKTSIKTLAAELCLDRAVVLELLRDPPPNLIMMSAALPDVPASTASVSVPETEPVESNHSETSVDTAEPKTKVQEPVHVMQHRWSALKRLKKVQVETLERVYRRTKRPTNTMISSIVHVTNLPRKRVVKWFEDKRSEEGVPDNRLPYQRSVPESV</sequence>
<dbReference type="PANTHER" id="PTHR15467">
    <property type="entry name" value="ZINC-FINGERS AND HOMEOBOXES RELATED"/>
    <property type="match status" value="1"/>
</dbReference>
<feature type="domain" description="Homeobox" evidence="8">
    <location>
        <begin position="276"/>
        <end position="323"/>
    </location>
</feature>
<evidence type="ECO:0000313" key="9">
    <source>
        <dbReference type="EMBL" id="KAE8056393.1"/>
    </source>
</evidence>
<name>A0A5N6R7I3_9ROSI</name>
<dbReference type="OrthoDB" id="514822at2759"/>
<evidence type="ECO:0000256" key="7">
    <source>
        <dbReference type="SAM" id="MobiDB-lite"/>
    </source>
</evidence>
<feature type="compositionally biased region" description="Polar residues" evidence="7">
    <location>
        <begin position="233"/>
        <end position="247"/>
    </location>
</feature>
<dbReference type="PANTHER" id="PTHR15467:SF9">
    <property type="entry name" value="HOMEOBOX DOMAIN-CONTAINING PROTEIN"/>
    <property type="match status" value="1"/>
</dbReference>
<reference evidence="9 10" key="1">
    <citation type="submission" date="2019-06" db="EMBL/GenBank/DDBJ databases">
        <title>A chromosomal-level reference genome of Carpinus fangiana (Coryloideae, Betulaceae).</title>
        <authorList>
            <person name="Yang X."/>
            <person name="Wang Z."/>
            <person name="Zhang L."/>
            <person name="Hao G."/>
            <person name="Liu J."/>
            <person name="Yang Y."/>
        </authorList>
    </citation>
    <scope>NUCLEOTIDE SEQUENCE [LARGE SCALE GENOMIC DNA]</scope>
    <source>
        <strain evidence="9">Cfa_2016G</strain>
        <tissue evidence="9">Leaf</tissue>
    </source>
</reference>
<keyword evidence="10" id="KW-1185">Reference proteome</keyword>
<protein>
    <recommendedName>
        <fullName evidence="8">Homeobox domain-containing protein</fullName>
    </recommendedName>
</protein>
<dbReference type="SMART" id="SM00389">
    <property type="entry name" value="HOX"/>
    <property type="match status" value="1"/>
</dbReference>
<proteinExistence type="predicted"/>
<evidence type="ECO:0000256" key="3">
    <source>
        <dbReference type="ARBA" id="ARBA00023155"/>
    </source>
</evidence>
<dbReference type="InterPro" id="IPR001356">
    <property type="entry name" value="HD"/>
</dbReference>
<dbReference type="EMBL" id="CM017325">
    <property type="protein sequence ID" value="KAE8056393.1"/>
    <property type="molecule type" value="Genomic_DNA"/>
</dbReference>
<dbReference type="Gene3D" id="1.10.10.60">
    <property type="entry name" value="Homeodomain-like"/>
    <property type="match status" value="1"/>
</dbReference>
<accession>A0A5N6R7I3</accession>
<dbReference type="CDD" id="cd00086">
    <property type="entry name" value="homeodomain"/>
    <property type="match status" value="1"/>
</dbReference>
<feature type="region of interest" description="Disordered" evidence="7">
    <location>
        <begin position="317"/>
        <end position="337"/>
    </location>
</feature>
<evidence type="ECO:0000256" key="5">
    <source>
        <dbReference type="PROSITE-ProRule" id="PRU00108"/>
    </source>
</evidence>
<dbReference type="Pfam" id="PF00046">
    <property type="entry name" value="Homeodomain"/>
    <property type="match status" value="1"/>
</dbReference>
<dbReference type="SUPFAM" id="SSF46689">
    <property type="entry name" value="Homeodomain-like"/>
    <property type="match status" value="1"/>
</dbReference>
<evidence type="ECO:0000256" key="1">
    <source>
        <dbReference type="ARBA" id="ARBA00004123"/>
    </source>
</evidence>
<evidence type="ECO:0000259" key="8">
    <source>
        <dbReference type="PROSITE" id="PS50071"/>
    </source>
</evidence>
<keyword evidence="3 5" id="KW-0371">Homeobox</keyword>
<keyword evidence="4 5" id="KW-0539">Nucleus</keyword>
<evidence type="ECO:0000256" key="6">
    <source>
        <dbReference type="RuleBase" id="RU000682"/>
    </source>
</evidence>
<dbReference type="PROSITE" id="PS50071">
    <property type="entry name" value="HOMEOBOX_2"/>
    <property type="match status" value="1"/>
</dbReference>
<feature type="region of interest" description="Disordered" evidence="7">
    <location>
        <begin position="233"/>
        <end position="253"/>
    </location>
</feature>
<dbReference type="GO" id="GO:0005634">
    <property type="term" value="C:nucleus"/>
    <property type="evidence" value="ECO:0007669"/>
    <property type="project" value="UniProtKB-SubCell"/>
</dbReference>
<dbReference type="GO" id="GO:0003677">
    <property type="term" value="F:DNA binding"/>
    <property type="evidence" value="ECO:0007669"/>
    <property type="project" value="UniProtKB-UniRule"/>
</dbReference>
<feature type="compositionally biased region" description="Low complexity" evidence="7">
    <location>
        <begin position="54"/>
        <end position="63"/>
    </location>
</feature>
<dbReference type="InterPro" id="IPR009057">
    <property type="entry name" value="Homeodomain-like_sf"/>
</dbReference>
<evidence type="ECO:0000256" key="4">
    <source>
        <dbReference type="ARBA" id="ARBA00023242"/>
    </source>
</evidence>
<dbReference type="GO" id="GO:0000981">
    <property type="term" value="F:DNA-binding transcription factor activity, RNA polymerase II-specific"/>
    <property type="evidence" value="ECO:0007669"/>
    <property type="project" value="TreeGrafter"/>
</dbReference>
<feature type="region of interest" description="Disordered" evidence="7">
    <location>
        <begin position="137"/>
        <end position="164"/>
    </location>
</feature>
<evidence type="ECO:0000313" key="10">
    <source>
        <dbReference type="Proteomes" id="UP000327013"/>
    </source>
</evidence>